<feature type="transmembrane region" description="Helical" evidence="6">
    <location>
        <begin position="188"/>
        <end position="211"/>
    </location>
</feature>
<keyword evidence="3 6" id="KW-1133">Transmembrane helix</keyword>
<feature type="domain" description="Major facilitator superfamily (MFS) profile" evidence="7">
    <location>
        <begin position="35"/>
        <end position="519"/>
    </location>
</feature>
<feature type="compositionally biased region" description="Low complexity" evidence="5">
    <location>
        <begin position="544"/>
        <end position="564"/>
    </location>
</feature>
<accession>A0ABW4L9T3</accession>
<dbReference type="EMBL" id="JBHUEE010000012">
    <property type="protein sequence ID" value="MFD1719707.1"/>
    <property type="molecule type" value="Genomic_DNA"/>
</dbReference>
<dbReference type="InterPro" id="IPR020846">
    <property type="entry name" value="MFS_dom"/>
</dbReference>
<keyword evidence="2 6" id="KW-0812">Transmembrane</keyword>
<dbReference type="InterPro" id="IPR036259">
    <property type="entry name" value="MFS_trans_sf"/>
</dbReference>
<dbReference type="PANTHER" id="PTHR23501:SF197">
    <property type="entry name" value="COMD"/>
    <property type="match status" value="1"/>
</dbReference>
<feature type="transmembrane region" description="Helical" evidence="6">
    <location>
        <begin position="493"/>
        <end position="513"/>
    </location>
</feature>
<feature type="transmembrane region" description="Helical" evidence="6">
    <location>
        <begin position="327"/>
        <end position="347"/>
    </location>
</feature>
<keyword evidence="4 6" id="KW-0472">Membrane</keyword>
<dbReference type="Gene3D" id="1.20.1250.20">
    <property type="entry name" value="MFS general substrate transporter like domains"/>
    <property type="match status" value="1"/>
</dbReference>
<dbReference type="Pfam" id="PF07690">
    <property type="entry name" value="MFS_1"/>
    <property type="match status" value="1"/>
</dbReference>
<evidence type="ECO:0000313" key="8">
    <source>
        <dbReference type="EMBL" id="MFD1719707.1"/>
    </source>
</evidence>
<feature type="transmembrane region" description="Helical" evidence="6">
    <location>
        <begin position="426"/>
        <end position="445"/>
    </location>
</feature>
<organism evidence="8 9">
    <name type="scientific">Georgenia deserti</name>
    <dbReference type="NCBI Taxonomy" id="2093781"/>
    <lineage>
        <taxon>Bacteria</taxon>
        <taxon>Bacillati</taxon>
        <taxon>Actinomycetota</taxon>
        <taxon>Actinomycetes</taxon>
        <taxon>Micrococcales</taxon>
        <taxon>Bogoriellaceae</taxon>
        <taxon>Georgenia</taxon>
    </lineage>
</organism>
<protein>
    <submittedName>
        <fullName evidence="8">MDR family MFS transporter</fullName>
    </submittedName>
</protein>
<evidence type="ECO:0000256" key="2">
    <source>
        <dbReference type="ARBA" id="ARBA00022692"/>
    </source>
</evidence>
<feature type="transmembrane region" description="Helical" evidence="6">
    <location>
        <begin position="35"/>
        <end position="59"/>
    </location>
</feature>
<feature type="transmembrane region" description="Helical" evidence="6">
    <location>
        <begin position="126"/>
        <end position="150"/>
    </location>
</feature>
<feature type="transmembrane region" description="Helical" evidence="6">
    <location>
        <begin position="162"/>
        <end position="182"/>
    </location>
</feature>
<reference evidence="9" key="1">
    <citation type="journal article" date="2019" name="Int. J. Syst. Evol. Microbiol.">
        <title>The Global Catalogue of Microorganisms (GCM) 10K type strain sequencing project: providing services to taxonomists for standard genome sequencing and annotation.</title>
        <authorList>
            <consortium name="The Broad Institute Genomics Platform"/>
            <consortium name="The Broad Institute Genome Sequencing Center for Infectious Disease"/>
            <person name="Wu L."/>
            <person name="Ma J."/>
        </authorList>
    </citation>
    <scope>NUCLEOTIDE SEQUENCE [LARGE SCALE GENOMIC DNA]</scope>
    <source>
        <strain evidence="9">JCM 17130</strain>
    </source>
</reference>
<dbReference type="PANTHER" id="PTHR23501">
    <property type="entry name" value="MAJOR FACILITATOR SUPERFAMILY"/>
    <property type="match status" value="1"/>
</dbReference>
<feature type="transmembrane region" description="Helical" evidence="6">
    <location>
        <begin position="359"/>
        <end position="377"/>
    </location>
</feature>
<feature type="transmembrane region" description="Helical" evidence="6">
    <location>
        <begin position="293"/>
        <end position="315"/>
    </location>
</feature>
<dbReference type="PROSITE" id="PS50850">
    <property type="entry name" value="MFS"/>
    <property type="match status" value="1"/>
</dbReference>
<evidence type="ECO:0000259" key="7">
    <source>
        <dbReference type="PROSITE" id="PS50850"/>
    </source>
</evidence>
<feature type="transmembrane region" description="Helical" evidence="6">
    <location>
        <begin position="101"/>
        <end position="120"/>
    </location>
</feature>
<feature type="transmembrane region" description="Helical" evidence="6">
    <location>
        <begin position="383"/>
        <end position="406"/>
    </location>
</feature>
<name>A0ABW4L9T3_9MICO</name>
<dbReference type="PRINTS" id="PR01036">
    <property type="entry name" value="TCRTETB"/>
</dbReference>
<feature type="region of interest" description="Disordered" evidence="5">
    <location>
        <begin position="523"/>
        <end position="596"/>
    </location>
</feature>
<gene>
    <name evidence="8" type="ORF">ACFSE6_17815</name>
</gene>
<dbReference type="CDD" id="cd17502">
    <property type="entry name" value="MFS_Azr1_MDR_like"/>
    <property type="match status" value="1"/>
</dbReference>
<dbReference type="RefSeq" id="WP_388010539.1">
    <property type="nucleotide sequence ID" value="NZ_JBHUEE010000012.1"/>
</dbReference>
<feature type="transmembrane region" description="Helical" evidence="6">
    <location>
        <begin position="71"/>
        <end position="89"/>
    </location>
</feature>
<evidence type="ECO:0000256" key="5">
    <source>
        <dbReference type="SAM" id="MobiDB-lite"/>
    </source>
</evidence>
<evidence type="ECO:0000256" key="4">
    <source>
        <dbReference type="ARBA" id="ARBA00023136"/>
    </source>
</evidence>
<proteinExistence type="predicted"/>
<comment type="caution">
    <text evidence="8">The sequence shown here is derived from an EMBL/GenBank/DDBJ whole genome shotgun (WGS) entry which is preliminary data.</text>
</comment>
<dbReference type="SUPFAM" id="SSF103473">
    <property type="entry name" value="MFS general substrate transporter"/>
    <property type="match status" value="1"/>
</dbReference>
<comment type="subcellular location">
    <subcellularLocation>
        <location evidence="1">Cell membrane</location>
        <topology evidence="1">Multi-pass membrane protein</topology>
    </subcellularLocation>
</comment>
<evidence type="ECO:0000313" key="9">
    <source>
        <dbReference type="Proteomes" id="UP001597277"/>
    </source>
</evidence>
<dbReference type="Proteomes" id="UP001597277">
    <property type="component" value="Unassembled WGS sequence"/>
</dbReference>
<dbReference type="Gene3D" id="1.20.1720.10">
    <property type="entry name" value="Multidrug resistance protein D"/>
    <property type="match status" value="1"/>
</dbReference>
<evidence type="ECO:0000256" key="6">
    <source>
        <dbReference type="SAM" id="Phobius"/>
    </source>
</evidence>
<evidence type="ECO:0000256" key="1">
    <source>
        <dbReference type="ARBA" id="ARBA00004651"/>
    </source>
</evidence>
<feature type="transmembrane region" description="Helical" evidence="6">
    <location>
        <begin position="251"/>
        <end position="273"/>
    </location>
</feature>
<evidence type="ECO:0000256" key="3">
    <source>
        <dbReference type="ARBA" id="ARBA00022989"/>
    </source>
</evidence>
<keyword evidence="9" id="KW-1185">Reference proteome</keyword>
<sequence length="596" mass="62673">MTRPRKELTDRRAYAGMTPEQAEAAHHEHRQILKVLTGLLLAMFVGSLSATIVGNALPVIVGEIGGSQQQYTWIVTASILASTAATPIFGKLADLFDKKTLLLVAISIFGVGSLVAGFSVSAEMLIAVRVLQGIGMGSIMVLVQTTIATIIPPRQRGRYNGYLGAVIAASTVSGPLIGGVIVDIPWLGWRWCFWISVPFMIAALVVLVRNLHVPTVRRAETRIDWAGAFLISAATTTLLIWISFADHSFAWVSWQTAAMLGGAAVLGVAFVLVERKVREPVVPLYILTERSTVLAIVASLAIGTTMFGANIYLGQYFQIGRSYSPTISGWLTLPLMLGLLISSTVSGRLVTRTGRWKPYVTGGMILLAVGIGLLSTVRADTALWVIGAFLLIAGFGLGASMQNLVLAVQNSNALSNVGAATSTVTFFRNLGGAMGIQILAAVYTHRVTDLTVDGLRAQGAAPGAFDASSESLDLTRLPDAVVQVIRNAYGDGIGVVFLVAAVAAVLGVLAVAFMRATMLRSTWDTPPSRASEASAAGETDRTTDGVLDTGLDTAPGDATPATTAMVDRDAVPGSQEPGETAGPGADAVEPDTARRR</sequence>
<feature type="transmembrane region" description="Helical" evidence="6">
    <location>
        <begin position="223"/>
        <end position="245"/>
    </location>
</feature>
<dbReference type="InterPro" id="IPR011701">
    <property type="entry name" value="MFS"/>
</dbReference>